<reference evidence="1 2" key="1">
    <citation type="submission" date="2012-08" db="EMBL/GenBank/DDBJ databases">
        <authorList>
            <person name="Gan P.H.P."/>
            <person name="Ikeda K."/>
            <person name="Irieda H."/>
            <person name="Narusaka M."/>
            <person name="O'Connell R.J."/>
            <person name="Narusaka Y."/>
            <person name="Takano Y."/>
            <person name="Kubo Y."/>
            <person name="Shirasu K."/>
        </authorList>
    </citation>
    <scope>NUCLEOTIDE SEQUENCE [LARGE SCALE GENOMIC DNA]</scope>
    <source>
        <strain evidence="1 2">Nara gc5</strain>
    </source>
</reference>
<protein>
    <submittedName>
        <fullName evidence="1">Uncharacterized protein</fullName>
    </submittedName>
</protein>
<name>A0A7J6IRD1_COLFN</name>
<accession>A0A7J6IRD1</accession>
<evidence type="ECO:0000313" key="2">
    <source>
        <dbReference type="Proteomes" id="UP000011096"/>
    </source>
</evidence>
<dbReference type="OrthoDB" id="10540581at2759"/>
<proteinExistence type="predicted"/>
<comment type="caution">
    <text evidence="1">The sequence shown here is derived from an EMBL/GenBank/DDBJ whole genome shotgun (WGS) entry which is preliminary data.</text>
</comment>
<reference evidence="1 2" key="2">
    <citation type="submission" date="2020-04" db="EMBL/GenBank/DDBJ databases">
        <title>Genome sequencing and assembly of multiple isolates from the Colletotrichum gloeosporioides species complex.</title>
        <authorList>
            <person name="Gan P."/>
            <person name="Shirasu K."/>
        </authorList>
    </citation>
    <scope>NUCLEOTIDE SEQUENCE [LARGE SCALE GENOMIC DNA]</scope>
    <source>
        <strain evidence="1 2">Nara gc5</strain>
    </source>
</reference>
<dbReference type="RefSeq" id="XP_066007884.1">
    <property type="nucleotide sequence ID" value="XM_066152603.1"/>
</dbReference>
<dbReference type="InParanoid" id="A0A7J6IRD1"/>
<dbReference type="EMBL" id="ANPB02000007">
    <property type="protein sequence ID" value="KAF4478907.1"/>
    <property type="molecule type" value="Genomic_DNA"/>
</dbReference>
<dbReference type="AlphaFoldDB" id="A0A7J6IRD1"/>
<dbReference type="Proteomes" id="UP000011096">
    <property type="component" value="Unassembled WGS sequence"/>
</dbReference>
<keyword evidence="2" id="KW-1185">Reference proteome</keyword>
<dbReference type="GeneID" id="90980185"/>
<evidence type="ECO:0000313" key="1">
    <source>
        <dbReference type="EMBL" id="KAF4478907.1"/>
    </source>
</evidence>
<sequence>MLSECLLLAPAWNVRSSLPPGRSIKHSSEPDAARTRLRDSTIFPDAIPSTAGAQHLLQSQKAFLYPN</sequence>
<organism evidence="1 2">
    <name type="scientific">Colletotrichum fructicola (strain Nara gc5)</name>
    <name type="common">Anthracnose fungus</name>
    <name type="synonym">Colletotrichum gloeosporioides (strain Nara gc5)</name>
    <dbReference type="NCBI Taxonomy" id="1213859"/>
    <lineage>
        <taxon>Eukaryota</taxon>
        <taxon>Fungi</taxon>
        <taxon>Dikarya</taxon>
        <taxon>Ascomycota</taxon>
        <taxon>Pezizomycotina</taxon>
        <taxon>Sordariomycetes</taxon>
        <taxon>Hypocreomycetidae</taxon>
        <taxon>Glomerellales</taxon>
        <taxon>Glomerellaceae</taxon>
        <taxon>Colletotrichum</taxon>
        <taxon>Colletotrichum gloeosporioides species complex</taxon>
    </lineage>
</organism>
<gene>
    <name evidence="1" type="ORF">CGGC5_v011839</name>
</gene>